<feature type="domain" description="Response regulatory" evidence="2">
    <location>
        <begin position="3"/>
        <end position="123"/>
    </location>
</feature>
<dbReference type="PANTHER" id="PTHR36304:SF4">
    <property type="entry name" value="DUF4388 DOMAIN-CONTAINING PROTEIN"/>
    <property type="match status" value="1"/>
</dbReference>
<dbReference type="Gene3D" id="2.40.10.220">
    <property type="entry name" value="predicted glycosyltransferase like domains"/>
    <property type="match status" value="1"/>
</dbReference>
<evidence type="ECO:0000256" key="1">
    <source>
        <dbReference type="PROSITE-ProRule" id="PRU00169"/>
    </source>
</evidence>
<dbReference type="Proteomes" id="UP000422108">
    <property type="component" value="Chromosome"/>
</dbReference>
<dbReference type="Pfam" id="PF00072">
    <property type="entry name" value="Response_reg"/>
    <property type="match status" value="1"/>
</dbReference>
<dbReference type="SUPFAM" id="SSF52172">
    <property type="entry name" value="CheY-like"/>
    <property type="match status" value="1"/>
</dbReference>
<dbReference type="EMBL" id="AP021879">
    <property type="protein sequence ID" value="BBO91056.1"/>
    <property type="molecule type" value="Genomic_DNA"/>
</dbReference>
<proteinExistence type="predicted"/>
<dbReference type="Gene3D" id="3.40.50.2300">
    <property type="match status" value="1"/>
</dbReference>
<dbReference type="InterPro" id="IPR009875">
    <property type="entry name" value="PilZ_domain"/>
</dbReference>
<accession>A0A5K8AEV6</accession>
<dbReference type="InterPro" id="IPR001789">
    <property type="entry name" value="Sig_transdc_resp-reg_receiver"/>
</dbReference>
<dbReference type="GO" id="GO:0000160">
    <property type="term" value="P:phosphorelay signal transduction system"/>
    <property type="evidence" value="ECO:0007669"/>
    <property type="project" value="InterPro"/>
</dbReference>
<dbReference type="Pfam" id="PF14332">
    <property type="entry name" value="DUF4388"/>
    <property type="match status" value="1"/>
</dbReference>
<name>A0A5K8AEV6_9BACT</name>
<gene>
    <name evidence="3" type="ORF">DSCOOX_42360</name>
</gene>
<dbReference type="SUPFAM" id="SSF141371">
    <property type="entry name" value="PilZ domain-like"/>
    <property type="match status" value="1"/>
</dbReference>
<dbReference type="GO" id="GO:0035438">
    <property type="term" value="F:cyclic-di-GMP binding"/>
    <property type="evidence" value="ECO:0007669"/>
    <property type="project" value="InterPro"/>
</dbReference>
<organism evidence="3 4">
    <name type="scientific">Desulfosarcina ovata subsp. ovata</name>
    <dbReference type="NCBI Taxonomy" id="2752305"/>
    <lineage>
        <taxon>Bacteria</taxon>
        <taxon>Pseudomonadati</taxon>
        <taxon>Thermodesulfobacteriota</taxon>
        <taxon>Desulfobacteria</taxon>
        <taxon>Desulfobacterales</taxon>
        <taxon>Desulfosarcinaceae</taxon>
        <taxon>Desulfosarcina</taxon>
    </lineage>
</organism>
<dbReference type="Pfam" id="PF07238">
    <property type="entry name" value="PilZ"/>
    <property type="match status" value="1"/>
</dbReference>
<dbReference type="InterPro" id="IPR011006">
    <property type="entry name" value="CheY-like_superfamily"/>
</dbReference>
<comment type="caution">
    <text evidence="1">Lacks conserved residue(s) required for the propagation of feature annotation.</text>
</comment>
<dbReference type="InterPro" id="IPR025497">
    <property type="entry name" value="PatA-like_N"/>
</dbReference>
<dbReference type="AlphaFoldDB" id="A0A5K8AEV6"/>
<protein>
    <recommendedName>
        <fullName evidence="2">Response regulatory domain-containing protein</fullName>
    </recommendedName>
</protein>
<keyword evidence="4" id="KW-1185">Reference proteome</keyword>
<evidence type="ECO:0000313" key="4">
    <source>
        <dbReference type="Proteomes" id="UP000422108"/>
    </source>
</evidence>
<evidence type="ECO:0000313" key="3">
    <source>
        <dbReference type="EMBL" id="BBO91056.1"/>
    </source>
</evidence>
<reference evidence="3 4" key="1">
    <citation type="submission" date="2019-11" db="EMBL/GenBank/DDBJ databases">
        <title>Comparative genomics of hydrocarbon-degrading Desulfosarcina strains.</title>
        <authorList>
            <person name="Watanabe M."/>
            <person name="Kojima H."/>
            <person name="Fukui M."/>
        </authorList>
    </citation>
    <scope>NUCLEOTIDE SEQUENCE [LARGE SCALE GENOMIC DNA]</scope>
    <source>
        <strain evidence="4">oXyS1</strain>
    </source>
</reference>
<dbReference type="RefSeq" id="WP_162459056.1">
    <property type="nucleotide sequence ID" value="NZ_AP021879.1"/>
</dbReference>
<evidence type="ECO:0000259" key="2">
    <source>
        <dbReference type="PROSITE" id="PS50110"/>
    </source>
</evidence>
<dbReference type="PANTHER" id="PTHR36304">
    <property type="entry name" value="DOMAIN GTPASE-ACTIVATING PROTEIN, PUTATIVE-RELATED-RELATED"/>
    <property type="match status" value="1"/>
</dbReference>
<sequence>MNTILIVDNDSIVLQTFAGLLKSQSAFLRIFSAASIPAAFDILQTTTIKVLITGLHMPEVETFELLTQAAETYPHLRIFVMTNNASAMFRTKVKQMASVVHFDHALDISMLPKRLFTELQIDYGGQLRGIGLSSFLQMMELEGRSCTLQVTAKGKSGSIYISHGKPVAAKMGLLSGKPAILHILTWENVLIDIDYATVEFEQEISTPLMNLLLESGRIVDEKQSQRVNLRQHGRYDCLVGVDYDISDWTYQCSMRDISEGGAYIETGHPVKVNQRLIMSLSSPVLERTCTIHGTVVRRDATGVGVRFDELSLQQKQVIRSLIETRCTPIPAASR</sequence>
<dbReference type="PROSITE" id="PS50110">
    <property type="entry name" value="RESPONSE_REGULATORY"/>
    <property type="match status" value="1"/>
</dbReference>